<evidence type="ECO:0000256" key="1">
    <source>
        <dbReference type="ARBA" id="ARBA00004442"/>
    </source>
</evidence>
<dbReference type="Gene3D" id="3.30.1330.60">
    <property type="entry name" value="OmpA-like domain"/>
    <property type="match status" value="1"/>
</dbReference>
<dbReference type="GO" id="GO:0009279">
    <property type="term" value="C:cell outer membrane"/>
    <property type="evidence" value="ECO:0007669"/>
    <property type="project" value="UniProtKB-SubCell"/>
</dbReference>
<name>A0AAF0KGA8_9HYPH</name>
<evidence type="ECO:0000313" key="7">
    <source>
        <dbReference type="EMBL" id="WHA43991.1"/>
    </source>
</evidence>
<organism evidence="7 8">
    <name type="scientific">Agrobacterium larrymoorei</name>
    <dbReference type="NCBI Taxonomy" id="160699"/>
    <lineage>
        <taxon>Bacteria</taxon>
        <taxon>Pseudomonadati</taxon>
        <taxon>Pseudomonadota</taxon>
        <taxon>Alphaproteobacteria</taxon>
        <taxon>Hyphomicrobiales</taxon>
        <taxon>Rhizobiaceae</taxon>
        <taxon>Rhizobium/Agrobacterium group</taxon>
        <taxon>Agrobacterium</taxon>
    </lineage>
</organism>
<feature type="signal peptide" evidence="5">
    <location>
        <begin position="1"/>
        <end position="25"/>
    </location>
</feature>
<keyword evidence="7" id="KW-0614">Plasmid</keyword>
<geneLocation type="plasmid" evidence="7 8">
    <name>pAlCFBP5477</name>
</geneLocation>
<dbReference type="EMBL" id="CP124735">
    <property type="protein sequence ID" value="WHA43991.1"/>
    <property type="molecule type" value="Genomic_DNA"/>
</dbReference>
<protein>
    <submittedName>
        <fullName evidence="7">OmpA family protein</fullName>
    </submittedName>
</protein>
<dbReference type="SUPFAM" id="SSF103088">
    <property type="entry name" value="OmpA-like"/>
    <property type="match status" value="1"/>
</dbReference>
<keyword evidence="2 4" id="KW-0472">Membrane</keyword>
<dbReference type="RefSeq" id="WP_137395777.1">
    <property type="nucleotide sequence ID" value="NZ_CP124735.1"/>
</dbReference>
<accession>A0AAF0KGA8</accession>
<evidence type="ECO:0000256" key="5">
    <source>
        <dbReference type="SAM" id="SignalP"/>
    </source>
</evidence>
<evidence type="ECO:0000259" key="6">
    <source>
        <dbReference type="PROSITE" id="PS51123"/>
    </source>
</evidence>
<proteinExistence type="predicted"/>
<dbReference type="Proteomes" id="UP000298664">
    <property type="component" value="Plasmid pAlCFBP5477"/>
</dbReference>
<dbReference type="InterPro" id="IPR050330">
    <property type="entry name" value="Bact_OuterMem_StrucFunc"/>
</dbReference>
<dbReference type="InterPro" id="IPR006665">
    <property type="entry name" value="OmpA-like"/>
</dbReference>
<feature type="domain" description="OmpA-like" evidence="6">
    <location>
        <begin position="90"/>
        <end position="208"/>
    </location>
</feature>
<dbReference type="AlphaFoldDB" id="A0AAF0KGA8"/>
<dbReference type="PANTHER" id="PTHR30329:SF21">
    <property type="entry name" value="LIPOPROTEIN YIAD-RELATED"/>
    <property type="match status" value="1"/>
</dbReference>
<comment type="subcellular location">
    <subcellularLocation>
        <location evidence="1">Cell outer membrane</location>
    </subcellularLocation>
</comment>
<dbReference type="PRINTS" id="PR01021">
    <property type="entry name" value="OMPADOMAIN"/>
</dbReference>
<gene>
    <name evidence="7" type="ORF">CFBP5477_023005</name>
</gene>
<evidence type="ECO:0000256" key="4">
    <source>
        <dbReference type="PROSITE-ProRule" id="PRU00473"/>
    </source>
</evidence>
<dbReference type="PROSITE" id="PS51123">
    <property type="entry name" value="OMPA_2"/>
    <property type="match status" value="1"/>
</dbReference>
<evidence type="ECO:0000256" key="2">
    <source>
        <dbReference type="ARBA" id="ARBA00023136"/>
    </source>
</evidence>
<dbReference type="CDD" id="cd07185">
    <property type="entry name" value="OmpA_C-like"/>
    <property type="match status" value="1"/>
</dbReference>
<reference evidence="7" key="1">
    <citation type="submission" date="2023-05" db="EMBL/GenBank/DDBJ databases">
        <title>Complete genome sequence of Agrobacterium larrymoorei CFBP5477.</title>
        <authorList>
            <person name="Yen H.-C."/>
            <person name="Chou L."/>
            <person name="Lin Y.-C."/>
            <person name="Lai E.-M."/>
            <person name="Kuo C.-H."/>
        </authorList>
    </citation>
    <scope>NUCLEOTIDE SEQUENCE</scope>
    <source>
        <strain evidence="7">CFBP5477</strain>
        <plasmid evidence="7">pAlCFBP5477</plasmid>
    </source>
</reference>
<dbReference type="PANTHER" id="PTHR30329">
    <property type="entry name" value="STATOR ELEMENT OF FLAGELLAR MOTOR COMPLEX"/>
    <property type="match status" value="1"/>
</dbReference>
<keyword evidence="3" id="KW-0998">Cell outer membrane</keyword>
<dbReference type="Pfam" id="PF00691">
    <property type="entry name" value="OmpA"/>
    <property type="match status" value="1"/>
</dbReference>
<keyword evidence="5" id="KW-0732">Signal</keyword>
<sequence length="303" mass="33718">MRSSNLFILPILTLAAVFYGSQSHAGSGPCSVAVPPGLPCPVDAWETVGIEHSDRLTRLKRLAKGSQGFSFHQETVSAKEHGLANFPADIPVLRVVAQQDIFFDSGSDVIRQEAYRLLDIISASLKLEPPDVALFVAGHTDSDGEDEPNMKLGLDRAHAVASALVQRGIYQASIYRVSFGEFMPLAPNNNTRNKAKNRRVEFLFGAKPEALVMEIKRQNVKLCGDASLQDECRKKVRIEIERVSVPVEYQNKVLELNKAAEAVDTSRNKSSVEVQHARQEVEMQRQQIPVQISRQKIYVELER</sequence>
<evidence type="ECO:0000256" key="3">
    <source>
        <dbReference type="ARBA" id="ARBA00023237"/>
    </source>
</evidence>
<feature type="chain" id="PRO_5042083861" evidence="5">
    <location>
        <begin position="26"/>
        <end position="303"/>
    </location>
</feature>
<dbReference type="InterPro" id="IPR036737">
    <property type="entry name" value="OmpA-like_sf"/>
</dbReference>
<evidence type="ECO:0000313" key="8">
    <source>
        <dbReference type="Proteomes" id="UP000298664"/>
    </source>
</evidence>
<dbReference type="InterPro" id="IPR006664">
    <property type="entry name" value="OMP_bac"/>
</dbReference>